<feature type="domain" description="C2H2-type" evidence="7">
    <location>
        <begin position="420"/>
        <end position="446"/>
    </location>
</feature>
<dbReference type="Gene3D" id="3.30.160.60">
    <property type="entry name" value="Classic Zinc Finger"/>
    <property type="match status" value="3"/>
</dbReference>
<keyword evidence="3 5" id="KW-0863">Zinc-finger</keyword>
<evidence type="ECO:0000313" key="8">
    <source>
        <dbReference type="EMBL" id="KAK8725494.1"/>
    </source>
</evidence>
<dbReference type="FunFam" id="3.30.160.60:FF:001732">
    <property type="entry name" value="Zgc:162936"/>
    <property type="match status" value="1"/>
</dbReference>
<dbReference type="GO" id="GO:0008270">
    <property type="term" value="F:zinc ion binding"/>
    <property type="evidence" value="ECO:0007669"/>
    <property type="project" value="UniProtKB-KW"/>
</dbReference>
<dbReference type="PANTHER" id="PTHR24408:SF58">
    <property type="entry name" value="TRANSCRIPTION FACTOR (TFIIIA), PUTATIVE (AFU_ORTHOLOGUE AFUA_1G05150)-RELATED"/>
    <property type="match status" value="1"/>
</dbReference>
<evidence type="ECO:0000256" key="6">
    <source>
        <dbReference type="SAM" id="MobiDB-lite"/>
    </source>
</evidence>
<dbReference type="EMBL" id="JARKIK010000083">
    <property type="protein sequence ID" value="KAK8725495.1"/>
    <property type="molecule type" value="Genomic_DNA"/>
</dbReference>
<feature type="region of interest" description="Disordered" evidence="6">
    <location>
        <begin position="323"/>
        <end position="376"/>
    </location>
</feature>
<keyword evidence="1" id="KW-0479">Metal-binding</keyword>
<dbReference type="Proteomes" id="UP001445076">
    <property type="component" value="Unassembled WGS sequence"/>
</dbReference>
<feature type="compositionally biased region" description="Acidic residues" evidence="6">
    <location>
        <begin position="355"/>
        <end position="364"/>
    </location>
</feature>
<feature type="region of interest" description="Disordered" evidence="6">
    <location>
        <begin position="555"/>
        <end position="603"/>
    </location>
</feature>
<dbReference type="GO" id="GO:0043565">
    <property type="term" value="F:sequence-specific DNA binding"/>
    <property type="evidence" value="ECO:0007669"/>
    <property type="project" value="TreeGrafter"/>
</dbReference>
<organism evidence="8 9">
    <name type="scientific">Cherax quadricarinatus</name>
    <name type="common">Australian red claw crayfish</name>
    <dbReference type="NCBI Taxonomy" id="27406"/>
    <lineage>
        <taxon>Eukaryota</taxon>
        <taxon>Metazoa</taxon>
        <taxon>Ecdysozoa</taxon>
        <taxon>Arthropoda</taxon>
        <taxon>Crustacea</taxon>
        <taxon>Multicrustacea</taxon>
        <taxon>Malacostraca</taxon>
        <taxon>Eumalacostraca</taxon>
        <taxon>Eucarida</taxon>
        <taxon>Decapoda</taxon>
        <taxon>Pleocyemata</taxon>
        <taxon>Astacidea</taxon>
        <taxon>Parastacoidea</taxon>
        <taxon>Parastacidae</taxon>
        <taxon>Cherax</taxon>
    </lineage>
</organism>
<feature type="domain" description="C2H2-type" evidence="7">
    <location>
        <begin position="504"/>
        <end position="527"/>
    </location>
</feature>
<name>A0AAW0WDV4_CHEQU</name>
<dbReference type="InterPro" id="IPR013087">
    <property type="entry name" value="Znf_C2H2_type"/>
</dbReference>
<evidence type="ECO:0000256" key="2">
    <source>
        <dbReference type="ARBA" id="ARBA00022737"/>
    </source>
</evidence>
<dbReference type="FunFam" id="3.30.160.60:FF:000446">
    <property type="entry name" value="Zinc finger protein"/>
    <property type="match status" value="1"/>
</dbReference>
<evidence type="ECO:0000256" key="4">
    <source>
        <dbReference type="ARBA" id="ARBA00022833"/>
    </source>
</evidence>
<feature type="compositionally biased region" description="Basic and acidic residues" evidence="6">
    <location>
        <begin position="555"/>
        <end position="576"/>
    </location>
</feature>
<feature type="domain" description="C2H2-type" evidence="7">
    <location>
        <begin position="476"/>
        <end position="498"/>
    </location>
</feature>
<keyword evidence="4" id="KW-0862">Zinc</keyword>
<accession>A0AAW0WDV4</accession>
<dbReference type="EMBL" id="JARKIK010000083">
    <property type="protein sequence ID" value="KAK8725494.1"/>
    <property type="molecule type" value="Genomic_DNA"/>
</dbReference>
<dbReference type="PROSITE" id="PS50157">
    <property type="entry name" value="ZINC_FINGER_C2H2_2"/>
    <property type="match status" value="4"/>
</dbReference>
<keyword evidence="2" id="KW-0677">Repeat</keyword>
<dbReference type="InterPro" id="IPR036236">
    <property type="entry name" value="Znf_C2H2_sf"/>
</dbReference>
<evidence type="ECO:0000256" key="1">
    <source>
        <dbReference type="ARBA" id="ARBA00022723"/>
    </source>
</evidence>
<dbReference type="AlphaFoldDB" id="A0AAW0WDV4"/>
<evidence type="ECO:0000313" key="9">
    <source>
        <dbReference type="Proteomes" id="UP001445076"/>
    </source>
</evidence>
<feature type="compositionally biased region" description="Basic and acidic residues" evidence="6">
    <location>
        <begin position="593"/>
        <end position="603"/>
    </location>
</feature>
<dbReference type="GO" id="GO:0000981">
    <property type="term" value="F:DNA-binding transcription factor activity, RNA polymerase II-specific"/>
    <property type="evidence" value="ECO:0007669"/>
    <property type="project" value="TreeGrafter"/>
</dbReference>
<gene>
    <name evidence="8" type="ORF">OTU49_017485</name>
</gene>
<feature type="compositionally biased region" description="Acidic residues" evidence="6">
    <location>
        <begin position="577"/>
        <end position="592"/>
    </location>
</feature>
<evidence type="ECO:0000256" key="5">
    <source>
        <dbReference type="PROSITE-ProRule" id="PRU00042"/>
    </source>
</evidence>
<protein>
    <recommendedName>
        <fullName evidence="7">C2H2-type domain-containing protein</fullName>
    </recommendedName>
</protein>
<dbReference type="EMBL" id="JARKIK010000083">
    <property type="protein sequence ID" value="KAK8725496.1"/>
    <property type="molecule type" value="Genomic_DNA"/>
</dbReference>
<dbReference type="GO" id="GO:0005694">
    <property type="term" value="C:chromosome"/>
    <property type="evidence" value="ECO:0007669"/>
    <property type="project" value="UniProtKB-ARBA"/>
</dbReference>
<sequence length="832" mass="93992">MSLREGTRGKKISVLHMLGTWEGKIEGCNCPSCKECDAGEKNLALTSKSPSKVLKSLKGSKPLTKKVSIKVKTTKVIVDNNKEECISGKKVSPKKHILSKVATIIKNAKPEVTSFKTVEDSNIFDTVDHTSDREDFEGMKAISDDCINSNIAAAPSDCNNFEIDPTYVCDTAVDIEETKGENAEEIVGRERVVKAEIGERVECSSQSDSNSNVKADNFAKWNVKPFLEANTVSRQEDKEDRVFVESVNIKQELVESFKIKQEPEEYFSDEEEVEKNARGKHQLDVKNESRISKRARMVTSEIENIYAKPRMIFTGRGVVRKFEPGIDRTPKSKRGRKSNKPAVPVKVKQEPKDVEENEEEESELDQLQRALSEAAESISDVGEELLDALHEFGEEPKKPKPKKKTNTLYKRVDNDGDKYVECNMCFKMLKESSMKQHYKTHTGEKPHTCDECEARFTRKGDVERHKRLVHKNQKPFKCQKCTRDFSDRKNLKAHLQNHDKAIYYACNTCGFKFGKREYYENHIRYIHPLADGSVPVFPDMDDDLATKQLKQLEMEEQKERKIKEEPSNRNRDMSSHEDDDDNHDEEEEEEDGDKAMEITVTEREDQSIIAKRGVIIKKEEDNDIQDNVNIQNQEEDLEEQFTSEVSGKNSDKSLSSLNCLKTQVGTDVRVSKGTLSFTQTVPDTDSQDEELVNKVIAAAVSQATNTIESLQTKAGANMSGNDLGDEEDEDEEIMDDADDIQEILDSNYEILPIAPVQKPAQLPTEIHINASVSGQKRKFIIQVPPGSNLNVQTPEGMGMIVNMVNQLCLGKELDGPIEVVMHNPNTRTISLD</sequence>
<dbReference type="GO" id="GO:0045893">
    <property type="term" value="P:positive regulation of DNA-templated transcription"/>
    <property type="evidence" value="ECO:0007669"/>
    <property type="project" value="UniProtKB-ARBA"/>
</dbReference>
<feature type="domain" description="C2H2-type" evidence="7">
    <location>
        <begin position="447"/>
        <end position="475"/>
    </location>
</feature>
<dbReference type="PROSITE" id="PS00028">
    <property type="entry name" value="ZINC_FINGER_C2H2_1"/>
    <property type="match status" value="3"/>
</dbReference>
<dbReference type="Pfam" id="PF00096">
    <property type="entry name" value="zf-C2H2"/>
    <property type="match status" value="1"/>
</dbReference>
<proteinExistence type="predicted"/>
<reference evidence="8" key="2">
    <citation type="submission" date="2024-01" db="EMBL/GenBank/DDBJ databases">
        <authorList>
            <person name="He J."/>
            <person name="Wang M."/>
            <person name="Zheng J."/>
            <person name="Liu Z."/>
        </authorList>
    </citation>
    <scope>NUCLEOTIDE SEQUENCE</scope>
    <source>
        <strain evidence="8">ZL_2023a</strain>
        <tissue evidence="8">Muscle</tissue>
    </source>
</reference>
<evidence type="ECO:0000259" key="7">
    <source>
        <dbReference type="PROSITE" id="PS50157"/>
    </source>
</evidence>
<dbReference type="PANTHER" id="PTHR24408">
    <property type="entry name" value="ZINC FINGER PROTEIN"/>
    <property type="match status" value="1"/>
</dbReference>
<dbReference type="SMART" id="SM00355">
    <property type="entry name" value="ZnF_C2H2"/>
    <property type="match status" value="4"/>
</dbReference>
<reference evidence="8 9" key="1">
    <citation type="journal article" date="2024" name="BMC Genomics">
        <title>Genome assembly of redclaw crayfish (Cherax quadricarinatus) provides insights into its immune adaptation and hypoxia tolerance.</title>
        <authorList>
            <person name="Liu Z."/>
            <person name="Zheng J."/>
            <person name="Li H."/>
            <person name="Fang K."/>
            <person name="Wang S."/>
            <person name="He J."/>
            <person name="Zhou D."/>
            <person name="Weng S."/>
            <person name="Chi M."/>
            <person name="Gu Z."/>
            <person name="He J."/>
            <person name="Li F."/>
            <person name="Wang M."/>
        </authorList>
    </citation>
    <scope>NUCLEOTIDE SEQUENCE [LARGE SCALE GENOMIC DNA]</scope>
    <source>
        <strain evidence="8">ZL_2023a</strain>
    </source>
</reference>
<keyword evidence="9" id="KW-1185">Reference proteome</keyword>
<dbReference type="GO" id="GO:0005634">
    <property type="term" value="C:nucleus"/>
    <property type="evidence" value="ECO:0007669"/>
    <property type="project" value="TreeGrafter"/>
</dbReference>
<dbReference type="SUPFAM" id="SSF57667">
    <property type="entry name" value="beta-beta-alpha zinc fingers"/>
    <property type="match status" value="2"/>
</dbReference>
<comment type="caution">
    <text evidence="8">The sequence shown here is derived from an EMBL/GenBank/DDBJ whole genome shotgun (WGS) entry which is preliminary data.</text>
</comment>
<evidence type="ECO:0000256" key="3">
    <source>
        <dbReference type="ARBA" id="ARBA00022771"/>
    </source>
</evidence>